<name>A0ABN1W9M0_9ACTN</name>
<gene>
    <name evidence="1" type="ORF">GCM10009665_28300</name>
</gene>
<evidence type="ECO:0000313" key="1">
    <source>
        <dbReference type="EMBL" id="GAA1236505.1"/>
    </source>
</evidence>
<keyword evidence="2" id="KW-1185">Reference proteome</keyword>
<dbReference type="EMBL" id="BAAALF010000040">
    <property type="protein sequence ID" value="GAA1236505.1"/>
    <property type="molecule type" value="Genomic_DNA"/>
</dbReference>
<accession>A0ABN1W9M0</accession>
<evidence type="ECO:0000313" key="2">
    <source>
        <dbReference type="Proteomes" id="UP001500037"/>
    </source>
</evidence>
<proteinExistence type="predicted"/>
<protein>
    <submittedName>
        <fullName evidence="1">Uncharacterized protein</fullName>
    </submittedName>
</protein>
<comment type="caution">
    <text evidence="1">The sequence shown here is derived from an EMBL/GenBank/DDBJ whole genome shotgun (WGS) entry which is preliminary data.</text>
</comment>
<organism evidence="1 2">
    <name type="scientific">Kitasatospora nipponensis</name>
    <dbReference type="NCBI Taxonomy" id="258049"/>
    <lineage>
        <taxon>Bacteria</taxon>
        <taxon>Bacillati</taxon>
        <taxon>Actinomycetota</taxon>
        <taxon>Actinomycetes</taxon>
        <taxon>Kitasatosporales</taxon>
        <taxon>Streptomycetaceae</taxon>
        <taxon>Kitasatospora</taxon>
    </lineage>
</organism>
<reference evidence="1 2" key="1">
    <citation type="journal article" date="2019" name="Int. J. Syst. Evol. Microbiol.">
        <title>The Global Catalogue of Microorganisms (GCM) 10K type strain sequencing project: providing services to taxonomists for standard genome sequencing and annotation.</title>
        <authorList>
            <consortium name="The Broad Institute Genomics Platform"/>
            <consortium name="The Broad Institute Genome Sequencing Center for Infectious Disease"/>
            <person name="Wu L."/>
            <person name="Ma J."/>
        </authorList>
    </citation>
    <scope>NUCLEOTIDE SEQUENCE [LARGE SCALE GENOMIC DNA]</scope>
    <source>
        <strain evidence="1 2">JCM 13004</strain>
    </source>
</reference>
<dbReference type="Proteomes" id="UP001500037">
    <property type="component" value="Unassembled WGS sequence"/>
</dbReference>
<sequence length="135" mass="15180">MGLAERRSVERFKNDDYPGWKARIDEAAGFEVPIEVEWPELAVADYADSYAEYFPQVYFQPLVDAFGAVAADDMGRDALREGMSKVVIRNTGVFFSTTGIVFADGVLTFDHMSDTNTHHVEERTKHIQDILESGL</sequence>
<dbReference type="RefSeq" id="WP_344441856.1">
    <property type="nucleotide sequence ID" value="NZ_BAAALF010000040.1"/>
</dbReference>